<keyword evidence="6" id="KW-1185">Reference proteome</keyword>
<dbReference type="Proteomes" id="UP000504637">
    <property type="component" value="Unplaced"/>
</dbReference>
<dbReference type="AlphaFoldDB" id="A0A6J3M3B9"/>
<sequence length="207" mass="23296">MSTDTQKQCANKVCHRTTAQDGGEALKPCARCRKAKYCSRDCQTQYWPTHKGTCPGPKAPRLVHRNLPTFQKIVPAGASEQVRFGYIIDTFRLRCEDDYAHGAHNHGIYGNGDPWPLWEDFLDRAETAGVLTGGGRSWNSATRERCTQVARDDANFSIRFAVEKSDIQEHYKDPSMPMALRMMAENIYGGGYGLGQKPMPHDFQCFC</sequence>
<keyword evidence="3" id="KW-0862">Zinc</keyword>
<gene>
    <name evidence="7" type="ORF">K489DRAFT_371446</name>
</gene>
<evidence type="ECO:0000256" key="1">
    <source>
        <dbReference type="ARBA" id="ARBA00022723"/>
    </source>
</evidence>
<dbReference type="GeneID" id="54361042"/>
<reference evidence="7" key="3">
    <citation type="submission" date="2025-08" db="UniProtKB">
        <authorList>
            <consortium name="RefSeq"/>
        </authorList>
    </citation>
    <scope>IDENTIFICATION</scope>
    <source>
        <strain evidence="7">CBS 342.82</strain>
    </source>
</reference>
<proteinExistence type="predicted"/>
<protein>
    <recommendedName>
        <fullName evidence="5">MYND-type domain-containing protein</fullName>
    </recommendedName>
</protein>
<evidence type="ECO:0000313" key="7">
    <source>
        <dbReference type="RefSeq" id="XP_033458458.1"/>
    </source>
</evidence>
<evidence type="ECO:0000313" key="6">
    <source>
        <dbReference type="Proteomes" id="UP000504637"/>
    </source>
</evidence>
<dbReference type="OrthoDB" id="432970at2759"/>
<keyword evidence="1" id="KW-0479">Metal-binding</keyword>
<reference evidence="7" key="1">
    <citation type="submission" date="2020-01" db="EMBL/GenBank/DDBJ databases">
        <authorList>
            <consortium name="DOE Joint Genome Institute"/>
            <person name="Haridas S."/>
            <person name="Albert R."/>
            <person name="Binder M."/>
            <person name="Bloem J."/>
            <person name="Labutti K."/>
            <person name="Salamov A."/>
            <person name="Andreopoulos B."/>
            <person name="Baker S.E."/>
            <person name="Barry K."/>
            <person name="Bills G."/>
            <person name="Bluhm B.H."/>
            <person name="Cannon C."/>
            <person name="Castanera R."/>
            <person name="Culley D.E."/>
            <person name="Daum C."/>
            <person name="Ezra D."/>
            <person name="Gonzalez J.B."/>
            <person name="Henrissat B."/>
            <person name="Kuo A."/>
            <person name="Liang C."/>
            <person name="Lipzen A."/>
            <person name="Lutzoni F."/>
            <person name="Magnuson J."/>
            <person name="Mondo S."/>
            <person name="Nolan M."/>
            <person name="Ohm R."/>
            <person name="Pangilinan J."/>
            <person name="Park H.-J."/>
            <person name="Ramirez L."/>
            <person name="Alfaro M."/>
            <person name="Sun H."/>
            <person name="Tritt A."/>
            <person name="Yoshinaga Y."/>
            <person name="Zwiers L.-H."/>
            <person name="Turgeon B.G."/>
            <person name="Goodwin S.B."/>
            <person name="Spatafora J.W."/>
            <person name="Crous P.W."/>
            <person name="Grigoriev I.V."/>
        </authorList>
    </citation>
    <scope>NUCLEOTIDE SEQUENCE</scope>
    <source>
        <strain evidence="7">CBS 342.82</strain>
    </source>
</reference>
<dbReference type="GO" id="GO:0008270">
    <property type="term" value="F:zinc ion binding"/>
    <property type="evidence" value="ECO:0007669"/>
    <property type="project" value="UniProtKB-KW"/>
</dbReference>
<reference evidence="7" key="2">
    <citation type="submission" date="2020-04" db="EMBL/GenBank/DDBJ databases">
        <authorList>
            <consortium name="NCBI Genome Project"/>
        </authorList>
    </citation>
    <scope>NUCLEOTIDE SEQUENCE</scope>
    <source>
        <strain evidence="7">CBS 342.82</strain>
    </source>
</reference>
<dbReference type="Pfam" id="PF01753">
    <property type="entry name" value="zf-MYND"/>
    <property type="match status" value="1"/>
</dbReference>
<dbReference type="SUPFAM" id="SSF144232">
    <property type="entry name" value="HIT/MYND zinc finger-like"/>
    <property type="match status" value="1"/>
</dbReference>
<dbReference type="InterPro" id="IPR002893">
    <property type="entry name" value="Znf_MYND"/>
</dbReference>
<dbReference type="Gene3D" id="6.10.140.2220">
    <property type="match status" value="1"/>
</dbReference>
<dbReference type="RefSeq" id="XP_033458458.1">
    <property type="nucleotide sequence ID" value="XM_033603242.1"/>
</dbReference>
<keyword evidence="2 4" id="KW-0863">Zinc-finger</keyword>
<dbReference type="PROSITE" id="PS50865">
    <property type="entry name" value="ZF_MYND_2"/>
    <property type="match status" value="1"/>
</dbReference>
<evidence type="ECO:0000256" key="2">
    <source>
        <dbReference type="ARBA" id="ARBA00022771"/>
    </source>
</evidence>
<organism evidence="7">
    <name type="scientific">Dissoconium aciculare CBS 342.82</name>
    <dbReference type="NCBI Taxonomy" id="1314786"/>
    <lineage>
        <taxon>Eukaryota</taxon>
        <taxon>Fungi</taxon>
        <taxon>Dikarya</taxon>
        <taxon>Ascomycota</taxon>
        <taxon>Pezizomycotina</taxon>
        <taxon>Dothideomycetes</taxon>
        <taxon>Dothideomycetidae</taxon>
        <taxon>Mycosphaerellales</taxon>
        <taxon>Dissoconiaceae</taxon>
        <taxon>Dissoconium</taxon>
    </lineage>
</organism>
<evidence type="ECO:0000259" key="5">
    <source>
        <dbReference type="PROSITE" id="PS50865"/>
    </source>
</evidence>
<evidence type="ECO:0000256" key="3">
    <source>
        <dbReference type="ARBA" id="ARBA00022833"/>
    </source>
</evidence>
<feature type="domain" description="MYND-type" evidence="5">
    <location>
        <begin position="11"/>
        <end position="54"/>
    </location>
</feature>
<evidence type="ECO:0000256" key="4">
    <source>
        <dbReference type="PROSITE-ProRule" id="PRU00134"/>
    </source>
</evidence>
<accession>A0A6J3M3B9</accession>
<name>A0A6J3M3B9_9PEZI</name>